<evidence type="ECO:0000313" key="1">
    <source>
        <dbReference type="EMBL" id="ABT16162.1"/>
    </source>
</evidence>
<dbReference type="KEGG" id="vg:5470206"/>
<proteinExistence type="predicted"/>
<dbReference type="Proteomes" id="UP000202420">
    <property type="component" value="Segment"/>
</dbReference>
<name>A7K7Y8_9PHYC</name>
<dbReference type="RefSeq" id="YP_001426509.1">
    <property type="nucleotide sequence ID" value="NC_008724.1"/>
</dbReference>
<dbReference type="EMBL" id="EF101928">
    <property type="protein sequence ID" value="ABT16162.1"/>
    <property type="molecule type" value="Genomic_DNA"/>
</dbReference>
<keyword evidence="2" id="KW-1185">Reference proteome</keyword>
<reference evidence="1 2" key="1">
    <citation type="submission" date="2006-09" db="EMBL/GenBank/DDBJ databases">
        <title>Sequence and annotation of the 288-kb ATCV-1 virus that infects an endosymbiotic Chlorella strain of the heliozoon Acanthocystis turfacea.</title>
        <authorList>
            <person name="Fitzgerald L.A."/>
            <person name="Graves M.V."/>
            <person name="Li X."/>
            <person name="Pfitzner A.J.P."/>
            <person name="Hartigan J."/>
            <person name="Van Etten J.L."/>
        </authorList>
    </citation>
    <scope>NUCLEOTIDE SEQUENCE [LARGE SCALE GENOMIC DNA]</scope>
    <source>
        <strain evidence="1 2">ATCV-1</strain>
    </source>
</reference>
<evidence type="ECO:0000313" key="2">
    <source>
        <dbReference type="Proteomes" id="UP000202420"/>
    </source>
</evidence>
<dbReference type="GeneID" id="5470206"/>
<gene>
    <name evidence="1" type="primary">z028R</name>
    <name evidence="1" type="ORF">ATCV1_z028R</name>
</gene>
<protein>
    <submittedName>
        <fullName evidence="1">Uncharacterized protein z028R</fullName>
    </submittedName>
</protein>
<sequence>MSLGRDFEHFRTVCMRCWYFEDNRPNAFAADTSDRFRIEPKDFSMLLDVKVNALQILSGRSHTSAQAAKNISFSVLEDTSPEFSSAMSSAVRPVVFFLRTSSGNSLAMFPHNVPHPTRLHSVA</sequence>
<accession>A7K7Y8</accession>
<organism evidence="1 2">
    <name type="scientific">Chlorovirus heliozoae</name>
    <dbReference type="NCBI Taxonomy" id="322019"/>
    <lineage>
        <taxon>Viruses</taxon>
        <taxon>Varidnaviria</taxon>
        <taxon>Bamfordvirae</taxon>
        <taxon>Nucleocytoviricota</taxon>
        <taxon>Megaviricetes</taxon>
        <taxon>Algavirales</taxon>
        <taxon>Phycodnaviridae</taxon>
        <taxon>Chlorovirus</taxon>
    </lineage>
</organism>